<feature type="domain" description="TMEM205-like" evidence="6">
    <location>
        <begin position="55"/>
        <end position="163"/>
    </location>
</feature>
<dbReference type="HOGENOM" id="CLU_094297_2_0_1"/>
<keyword evidence="3 5" id="KW-1133">Transmembrane helix</keyword>
<dbReference type="EMBL" id="EQ962654">
    <property type="protein sequence ID" value="EED20155.1"/>
    <property type="molecule type" value="Genomic_DNA"/>
</dbReference>
<dbReference type="Pfam" id="PF13664">
    <property type="entry name" value="DUF4149"/>
    <property type="match status" value="1"/>
</dbReference>
<feature type="transmembrane region" description="Helical" evidence="5">
    <location>
        <begin position="16"/>
        <end position="37"/>
    </location>
</feature>
<organism evidence="7 8">
    <name type="scientific">Talaromyces stipitatus (strain ATCC 10500 / CBS 375.48 / QM 6759 / NRRL 1006)</name>
    <name type="common">Penicillium stipitatum</name>
    <dbReference type="NCBI Taxonomy" id="441959"/>
    <lineage>
        <taxon>Eukaryota</taxon>
        <taxon>Fungi</taxon>
        <taxon>Dikarya</taxon>
        <taxon>Ascomycota</taxon>
        <taxon>Pezizomycotina</taxon>
        <taxon>Eurotiomycetes</taxon>
        <taxon>Eurotiomycetidae</taxon>
        <taxon>Eurotiales</taxon>
        <taxon>Trichocomaceae</taxon>
        <taxon>Talaromyces</taxon>
        <taxon>Talaromyces sect. Talaromyces</taxon>
    </lineage>
</organism>
<evidence type="ECO:0000259" key="6">
    <source>
        <dbReference type="Pfam" id="PF13664"/>
    </source>
</evidence>
<dbReference type="AlphaFoldDB" id="B8M6T5"/>
<feature type="transmembrane region" description="Helical" evidence="5">
    <location>
        <begin position="91"/>
        <end position="112"/>
    </location>
</feature>
<dbReference type="Proteomes" id="UP000001745">
    <property type="component" value="Unassembled WGS sequence"/>
</dbReference>
<gene>
    <name evidence="7" type="ORF">TSTA_033960</name>
</gene>
<name>B8M6T5_TALSN</name>
<dbReference type="InParanoid" id="B8M6T5"/>
<dbReference type="OMA" id="PLTSKTM"/>
<evidence type="ECO:0000256" key="5">
    <source>
        <dbReference type="SAM" id="Phobius"/>
    </source>
</evidence>
<reference evidence="8" key="1">
    <citation type="journal article" date="2015" name="Genome Announc.">
        <title>Genome sequence of the AIDS-associated pathogen Penicillium marneffei (ATCC18224) and its near taxonomic relative Talaromyces stipitatus (ATCC10500).</title>
        <authorList>
            <person name="Nierman W.C."/>
            <person name="Fedorova-Abrams N.D."/>
            <person name="Andrianopoulos A."/>
        </authorList>
    </citation>
    <scope>NUCLEOTIDE SEQUENCE [LARGE SCALE GENOMIC DNA]</scope>
    <source>
        <strain evidence="8">ATCC 10500 / CBS 375.48 / QM 6759 / NRRL 1006</strain>
    </source>
</reference>
<proteinExistence type="predicted"/>
<comment type="subcellular location">
    <subcellularLocation>
        <location evidence="1">Membrane</location>
    </subcellularLocation>
</comment>
<evidence type="ECO:0000256" key="4">
    <source>
        <dbReference type="ARBA" id="ARBA00023136"/>
    </source>
</evidence>
<dbReference type="VEuPathDB" id="FungiDB:TSTA_033960"/>
<accession>B8M6T5</accession>
<keyword evidence="2 5" id="KW-0812">Transmembrane</keyword>
<evidence type="ECO:0000313" key="7">
    <source>
        <dbReference type="EMBL" id="EED20155.1"/>
    </source>
</evidence>
<dbReference type="InterPro" id="IPR025423">
    <property type="entry name" value="TMEM205-like"/>
</dbReference>
<feature type="transmembrane region" description="Helical" evidence="5">
    <location>
        <begin position="194"/>
        <end position="215"/>
    </location>
</feature>
<dbReference type="FunCoup" id="B8M6T5">
    <property type="interactions" value="84"/>
</dbReference>
<dbReference type="PhylomeDB" id="B8M6T5"/>
<dbReference type="eggNOG" id="KOG2886">
    <property type="taxonomic scope" value="Eukaryota"/>
</dbReference>
<dbReference type="OrthoDB" id="1641132at2759"/>
<keyword evidence="4 5" id="KW-0472">Membrane</keyword>
<dbReference type="PANTHER" id="PTHR23241:SF102">
    <property type="entry name" value="LD23009P"/>
    <property type="match status" value="1"/>
</dbReference>
<sequence length="221" mass="24830">MCQAELPSGVTLRHHLYHPCFFYFFDTFVLLYTTFVGDKIEYTIKMSYLGPFHILSYGTLLGAEIYQSFIGGTTAYKALPRPQFSTLQNKLFPIYFSLQSALPLALALTFPGKFGTSDLSSIYGVIAEENRYTVLLPLTLISVSGLVNMFYLTPLVGKVIKERFQQEAIDNKKAYDAPPHSERMTELNKRFGKLHGISSLLNMGALIATIAYGVYLGNRLH</sequence>
<dbReference type="GO" id="GO:0016020">
    <property type="term" value="C:membrane"/>
    <property type="evidence" value="ECO:0007669"/>
    <property type="project" value="UniProtKB-SubCell"/>
</dbReference>
<evidence type="ECO:0000256" key="2">
    <source>
        <dbReference type="ARBA" id="ARBA00022692"/>
    </source>
</evidence>
<dbReference type="RefSeq" id="XP_002480589.1">
    <property type="nucleotide sequence ID" value="XM_002480544.1"/>
</dbReference>
<protein>
    <recommendedName>
        <fullName evidence="6">TMEM205-like domain-containing protein</fullName>
    </recommendedName>
</protein>
<feature type="transmembrane region" description="Helical" evidence="5">
    <location>
        <begin position="132"/>
        <end position="153"/>
    </location>
</feature>
<evidence type="ECO:0000256" key="1">
    <source>
        <dbReference type="ARBA" id="ARBA00004370"/>
    </source>
</evidence>
<evidence type="ECO:0000313" key="8">
    <source>
        <dbReference type="Proteomes" id="UP000001745"/>
    </source>
</evidence>
<dbReference type="InterPro" id="IPR053009">
    <property type="entry name" value="Xanthocillin_Biosynth-Assoc"/>
</dbReference>
<dbReference type="GeneID" id="8097813"/>
<keyword evidence="8" id="KW-1185">Reference proteome</keyword>
<evidence type="ECO:0000256" key="3">
    <source>
        <dbReference type="ARBA" id="ARBA00022989"/>
    </source>
</evidence>
<dbReference type="PANTHER" id="PTHR23241">
    <property type="entry name" value="LATE EMBRYOGENESIS ABUNDANT PLANTS LEA-RELATED"/>
    <property type="match status" value="1"/>
</dbReference>